<protein>
    <recommendedName>
        <fullName evidence="1">N-acetyltransferase domain-containing protein</fullName>
    </recommendedName>
</protein>
<dbReference type="InterPro" id="IPR016181">
    <property type="entry name" value="Acyl_CoA_acyltransferase"/>
</dbReference>
<organism evidence="2 3">
    <name type="scientific">Clostridium subterminale</name>
    <dbReference type="NCBI Taxonomy" id="1550"/>
    <lineage>
        <taxon>Bacteria</taxon>
        <taxon>Bacillati</taxon>
        <taxon>Bacillota</taxon>
        <taxon>Clostridia</taxon>
        <taxon>Eubacteriales</taxon>
        <taxon>Clostridiaceae</taxon>
        <taxon>Clostridium</taxon>
    </lineage>
</organism>
<keyword evidence="3" id="KW-1185">Reference proteome</keyword>
<dbReference type="RefSeq" id="WP_343826468.1">
    <property type="nucleotide sequence ID" value="NZ_BAAACI010000006.1"/>
</dbReference>
<evidence type="ECO:0000313" key="3">
    <source>
        <dbReference type="Proteomes" id="UP001501047"/>
    </source>
</evidence>
<comment type="caution">
    <text evidence="2">The sequence shown here is derived from an EMBL/GenBank/DDBJ whole genome shotgun (WGS) entry which is preliminary data.</text>
</comment>
<accession>A0ABP3W160</accession>
<proteinExistence type="predicted"/>
<dbReference type="PANTHER" id="PTHR43415:SF5">
    <property type="entry name" value="ACETYLTRANSFERASE"/>
    <property type="match status" value="1"/>
</dbReference>
<dbReference type="InterPro" id="IPR000182">
    <property type="entry name" value="GNAT_dom"/>
</dbReference>
<dbReference type="EMBL" id="BAAACI010000006">
    <property type="protein sequence ID" value="GAA0773731.1"/>
    <property type="molecule type" value="Genomic_DNA"/>
</dbReference>
<feature type="domain" description="N-acetyltransferase" evidence="1">
    <location>
        <begin position="11"/>
        <end position="178"/>
    </location>
</feature>
<dbReference type="Gene3D" id="3.40.630.30">
    <property type="match status" value="1"/>
</dbReference>
<reference evidence="3" key="1">
    <citation type="journal article" date="2019" name="Int. J. Syst. Evol. Microbiol.">
        <title>The Global Catalogue of Microorganisms (GCM) 10K type strain sequencing project: providing services to taxonomists for standard genome sequencing and annotation.</title>
        <authorList>
            <consortium name="The Broad Institute Genomics Platform"/>
            <consortium name="The Broad Institute Genome Sequencing Center for Infectious Disease"/>
            <person name="Wu L."/>
            <person name="Ma J."/>
        </authorList>
    </citation>
    <scope>NUCLEOTIDE SEQUENCE [LARGE SCALE GENOMIC DNA]</scope>
    <source>
        <strain evidence="3">JCM 1417</strain>
    </source>
</reference>
<sequence length="189" mass="22539">MKYNFWSGEKIRLRAVEVNDAGTFFKWSSDYDNESDRFCDEIHFPISYDSMIARVEAMSKREPSNDEFMWIIENKEGSTIGCINTFDCNKKVGTFKYGLGIIREQWGNGYAKDAIKIVLKYYFRELRYQKVTVYIYSFNERSIKLHESLEFQNEGRIRRAVFTNGNYYDEVLYGMTCEEFDNIYKKDEL</sequence>
<dbReference type="PANTHER" id="PTHR43415">
    <property type="entry name" value="SPERMIDINE N(1)-ACETYLTRANSFERASE"/>
    <property type="match status" value="1"/>
</dbReference>
<name>A0ABP3W160_CLOSU</name>
<dbReference type="SUPFAM" id="SSF55729">
    <property type="entry name" value="Acyl-CoA N-acyltransferases (Nat)"/>
    <property type="match status" value="1"/>
</dbReference>
<dbReference type="Pfam" id="PF13302">
    <property type="entry name" value="Acetyltransf_3"/>
    <property type="match status" value="1"/>
</dbReference>
<dbReference type="PROSITE" id="PS51186">
    <property type="entry name" value="GNAT"/>
    <property type="match status" value="1"/>
</dbReference>
<evidence type="ECO:0000313" key="2">
    <source>
        <dbReference type="EMBL" id="GAA0773731.1"/>
    </source>
</evidence>
<gene>
    <name evidence="2" type="ORF">GCM10008908_22390</name>
</gene>
<evidence type="ECO:0000259" key="1">
    <source>
        <dbReference type="PROSITE" id="PS51186"/>
    </source>
</evidence>
<dbReference type="Proteomes" id="UP001501047">
    <property type="component" value="Unassembled WGS sequence"/>
</dbReference>